<reference evidence="7 8" key="1">
    <citation type="journal article" date="2016" name="Nat. Commun.">
        <title>Thousands of microbial genomes shed light on interconnected biogeochemical processes in an aquifer system.</title>
        <authorList>
            <person name="Anantharaman K."/>
            <person name="Brown C.T."/>
            <person name="Hug L.A."/>
            <person name="Sharon I."/>
            <person name="Castelle C.J."/>
            <person name="Probst A.J."/>
            <person name="Thomas B.C."/>
            <person name="Singh A."/>
            <person name="Wilkins M.J."/>
            <person name="Karaoz U."/>
            <person name="Brodie E.L."/>
            <person name="Williams K.H."/>
            <person name="Hubbard S.S."/>
            <person name="Banfield J.F."/>
        </authorList>
    </citation>
    <scope>NUCLEOTIDE SEQUENCE [LARGE SCALE GENOMIC DNA]</scope>
</reference>
<evidence type="ECO:0000256" key="4">
    <source>
        <dbReference type="ARBA" id="ARBA00022917"/>
    </source>
</evidence>
<feature type="active site" description="Charge relay system" evidence="5">
    <location>
        <position position="152"/>
    </location>
</feature>
<dbReference type="HAMAP" id="MF_00120">
    <property type="entry name" value="GatA"/>
    <property type="match status" value="1"/>
</dbReference>
<keyword evidence="4 5" id="KW-0648">Protein biosynthesis</keyword>
<keyword evidence="2 5" id="KW-0547">Nucleotide-binding</keyword>
<dbReference type="GO" id="GO:0006412">
    <property type="term" value="P:translation"/>
    <property type="evidence" value="ECO:0007669"/>
    <property type="project" value="UniProtKB-UniRule"/>
</dbReference>
<evidence type="ECO:0000256" key="1">
    <source>
        <dbReference type="ARBA" id="ARBA00022598"/>
    </source>
</evidence>
<protein>
    <recommendedName>
        <fullName evidence="5">Glutamyl-tRNA(Gln) amidotransferase subunit A</fullName>
        <shortName evidence="5">Glu-ADT subunit A</shortName>
        <ecNumber evidence="5">6.3.5.7</ecNumber>
    </recommendedName>
</protein>
<comment type="catalytic activity">
    <reaction evidence="5">
        <text>L-glutamyl-tRNA(Gln) + L-glutamine + ATP + H2O = L-glutaminyl-tRNA(Gln) + L-glutamate + ADP + phosphate + H(+)</text>
        <dbReference type="Rhea" id="RHEA:17521"/>
        <dbReference type="Rhea" id="RHEA-COMP:9681"/>
        <dbReference type="Rhea" id="RHEA-COMP:9684"/>
        <dbReference type="ChEBI" id="CHEBI:15377"/>
        <dbReference type="ChEBI" id="CHEBI:15378"/>
        <dbReference type="ChEBI" id="CHEBI:29985"/>
        <dbReference type="ChEBI" id="CHEBI:30616"/>
        <dbReference type="ChEBI" id="CHEBI:43474"/>
        <dbReference type="ChEBI" id="CHEBI:58359"/>
        <dbReference type="ChEBI" id="CHEBI:78520"/>
        <dbReference type="ChEBI" id="CHEBI:78521"/>
        <dbReference type="ChEBI" id="CHEBI:456216"/>
        <dbReference type="EC" id="6.3.5.7"/>
    </reaction>
</comment>
<evidence type="ECO:0000256" key="3">
    <source>
        <dbReference type="ARBA" id="ARBA00022840"/>
    </source>
</evidence>
<name>A0A1F6V302_9BACT</name>
<comment type="subunit">
    <text evidence="5">Heterotrimer of A, B and C subunits.</text>
</comment>
<dbReference type="NCBIfam" id="TIGR00132">
    <property type="entry name" value="gatA"/>
    <property type="match status" value="1"/>
</dbReference>
<dbReference type="Pfam" id="PF01425">
    <property type="entry name" value="Amidase"/>
    <property type="match status" value="1"/>
</dbReference>
<organism evidence="7 8">
    <name type="scientific">Candidatus Nomurabacteria bacterium RIFCSPHIGHO2_01_FULL_40_20</name>
    <dbReference type="NCBI Taxonomy" id="1801738"/>
    <lineage>
        <taxon>Bacteria</taxon>
        <taxon>Candidatus Nomuraibacteriota</taxon>
    </lineage>
</organism>
<sequence length="476" mass="51960">MDLKNLTIEKAHESLSRGDFSVRELVDVYLGNINSKNKELNAYLGLYKNIDEEVRLAEEKFKNGTATLLTGIPFAVKDNILIEGETATAGSKILENYIASYDATAVKLLKKEGVIFLGRTNMDEFAMGSSTQTSAYGVARNPLDLTRVPGGSSGGSSGAVASLMTLSALGTETCGSVREPSAFCGLVGLKPTYGAVSRHGIIAMGNSLDQVAPFGKSVRDTEIIFNVLAKYDPKDATSVKEELRLKSKISNLKPKTIGIPWHLFETGVDGEVMENFKKSVKKLEGSGYKVVDIKMPYTKYSLAVYYIIMPSEVSTNLSRFDGVRYGLSMAGESVNDSYKKTRSQGFGAEARRRITLGNYILSQGLSGAYGKAVKAREAIVKEMDQTFQKVDLVLTPTVPFLPFKIGEKMDDPVAMYLSDLFSAPANIAGVPSIALPSGINKEGLPFSIQFMAPHWREDALFEIGKKFEIIDEYEKK</sequence>
<feature type="domain" description="Amidase" evidence="6">
    <location>
        <begin position="24"/>
        <end position="460"/>
    </location>
</feature>
<evidence type="ECO:0000256" key="5">
    <source>
        <dbReference type="HAMAP-Rule" id="MF_00120"/>
    </source>
</evidence>
<comment type="function">
    <text evidence="5">Allows the formation of correctly charged Gln-tRNA(Gln) through the transamidation of misacylated Glu-tRNA(Gln) in organisms which lack glutaminyl-tRNA synthetase. The reaction takes place in the presence of glutamine and ATP through an activated gamma-phospho-Glu-tRNA(Gln).</text>
</comment>
<dbReference type="InterPro" id="IPR023631">
    <property type="entry name" value="Amidase_dom"/>
</dbReference>
<feature type="active site" description="Acyl-ester intermediate" evidence="5">
    <location>
        <position position="176"/>
    </location>
</feature>
<evidence type="ECO:0000313" key="8">
    <source>
        <dbReference type="Proteomes" id="UP000178985"/>
    </source>
</evidence>
<keyword evidence="3 5" id="KW-0067">ATP-binding</keyword>
<dbReference type="InterPro" id="IPR036928">
    <property type="entry name" value="AS_sf"/>
</dbReference>
<dbReference type="EMBL" id="MFTO01000009">
    <property type="protein sequence ID" value="OGI64005.1"/>
    <property type="molecule type" value="Genomic_DNA"/>
</dbReference>
<evidence type="ECO:0000313" key="7">
    <source>
        <dbReference type="EMBL" id="OGI64005.1"/>
    </source>
</evidence>
<evidence type="ECO:0000256" key="2">
    <source>
        <dbReference type="ARBA" id="ARBA00022741"/>
    </source>
</evidence>
<comment type="caution">
    <text evidence="7">The sequence shown here is derived from an EMBL/GenBank/DDBJ whole genome shotgun (WGS) entry which is preliminary data.</text>
</comment>
<dbReference type="Proteomes" id="UP000178985">
    <property type="component" value="Unassembled WGS sequence"/>
</dbReference>
<proteinExistence type="inferred from homology"/>
<dbReference type="InterPro" id="IPR004412">
    <property type="entry name" value="GatA"/>
</dbReference>
<dbReference type="GO" id="GO:0005524">
    <property type="term" value="F:ATP binding"/>
    <property type="evidence" value="ECO:0007669"/>
    <property type="project" value="UniProtKB-KW"/>
</dbReference>
<gene>
    <name evidence="5" type="primary">gatA</name>
    <name evidence="7" type="ORF">A2733_01050</name>
</gene>
<dbReference type="GO" id="GO:0030956">
    <property type="term" value="C:glutamyl-tRNA(Gln) amidotransferase complex"/>
    <property type="evidence" value="ECO:0007669"/>
    <property type="project" value="InterPro"/>
</dbReference>
<evidence type="ECO:0000259" key="6">
    <source>
        <dbReference type="Pfam" id="PF01425"/>
    </source>
</evidence>
<dbReference type="GO" id="GO:0050567">
    <property type="term" value="F:glutaminyl-tRNA synthase (glutamine-hydrolyzing) activity"/>
    <property type="evidence" value="ECO:0007669"/>
    <property type="project" value="UniProtKB-UniRule"/>
</dbReference>
<dbReference type="PANTHER" id="PTHR11895">
    <property type="entry name" value="TRANSAMIDASE"/>
    <property type="match status" value="1"/>
</dbReference>
<dbReference type="SUPFAM" id="SSF75304">
    <property type="entry name" value="Amidase signature (AS) enzymes"/>
    <property type="match status" value="1"/>
</dbReference>
<dbReference type="PANTHER" id="PTHR11895:SF7">
    <property type="entry name" value="GLUTAMYL-TRNA(GLN) AMIDOTRANSFERASE SUBUNIT A, MITOCHONDRIAL"/>
    <property type="match status" value="1"/>
</dbReference>
<dbReference type="InterPro" id="IPR000120">
    <property type="entry name" value="Amidase"/>
</dbReference>
<keyword evidence="1 5" id="KW-0436">Ligase</keyword>
<dbReference type="Gene3D" id="3.90.1300.10">
    <property type="entry name" value="Amidase signature (AS) domain"/>
    <property type="match status" value="1"/>
</dbReference>
<comment type="similarity">
    <text evidence="5">Belongs to the amidase family. GatA subfamily.</text>
</comment>
<accession>A0A1F6V302</accession>
<feature type="active site" description="Charge relay system" evidence="5">
    <location>
        <position position="77"/>
    </location>
</feature>
<dbReference type="AlphaFoldDB" id="A0A1F6V302"/>
<dbReference type="EC" id="6.3.5.7" evidence="5"/>